<feature type="compositionally biased region" description="Polar residues" evidence="1">
    <location>
        <begin position="121"/>
        <end position="132"/>
    </location>
</feature>
<keyword evidence="3" id="KW-1185">Reference proteome</keyword>
<reference evidence="2" key="1">
    <citation type="submission" date="2022-03" db="EMBL/GenBank/DDBJ databases">
        <authorList>
            <person name="Martin C."/>
        </authorList>
    </citation>
    <scope>NUCLEOTIDE SEQUENCE</scope>
</reference>
<feature type="compositionally biased region" description="Low complexity" evidence="1">
    <location>
        <begin position="326"/>
        <end position="360"/>
    </location>
</feature>
<dbReference type="SMART" id="SM00404">
    <property type="entry name" value="PTPc_motif"/>
    <property type="match status" value="1"/>
</dbReference>
<dbReference type="InterPro" id="IPR050348">
    <property type="entry name" value="Protein-Tyr_Phosphatase"/>
</dbReference>
<dbReference type="SUPFAM" id="SSF52799">
    <property type="entry name" value="(Phosphotyrosine protein) phosphatases II"/>
    <property type="match status" value="1"/>
</dbReference>
<organism evidence="2 3">
    <name type="scientific">Owenia fusiformis</name>
    <name type="common">Polychaete worm</name>
    <dbReference type="NCBI Taxonomy" id="6347"/>
    <lineage>
        <taxon>Eukaryota</taxon>
        <taxon>Metazoa</taxon>
        <taxon>Spiralia</taxon>
        <taxon>Lophotrochozoa</taxon>
        <taxon>Annelida</taxon>
        <taxon>Polychaeta</taxon>
        <taxon>Sedentaria</taxon>
        <taxon>Canalipalpata</taxon>
        <taxon>Sabellida</taxon>
        <taxon>Oweniida</taxon>
        <taxon>Oweniidae</taxon>
        <taxon>Owenia</taxon>
    </lineage>
</organism>
<feature type="compositionally biased region" description="Polar residues" evidence="1">
    <location>
        <begin position="1029"/>
        <end position="1047"/>
    </location>
</feature>
<name>A0A8J1UGW8_OWEFU</name>
<feature type="region of interest" description="Disordered" evidence="1">
    <location>
        <begin position="962"/>
        <end position="1002"/>
    </location>
</feature>
<feature type="compositionally biased region" description="Low complexity" evidence="1">
    <location>
        <begin position="425"/>
        <end position="477"/>
    </location>
</feature>
<feature type="compositionally biased region" description="Basic and acidic residues" evidence="1">
    <location>
        <begin position="980"/>
        <end position="990"/>
    </location>
</feature>
<dbReference type="InterPro" id="IPR000242">
    <property type="entry name" value="PTP_cat"/>
</dbReference>
<dbReference type="InterPro" id="IPR029021">
    <property type="entry name" value="Prot-tyrosine_phosphatase-like"/>
</dbReference>
<dbReference type="PROSITE" id="PS50055">
    <property type="entry name" value="TYR_PHOSPHATASE_PTP"/>
    <property type="match status" value="1"/>
</dbReference>
<feature type="compositionally biased region" description="Polar residues" evidence="1">
    <location>
        <begin position="478"/>
        <end position="495"/>
    </location>
</feature>
<feature type="region of interest" description="Disordered" evidence="1">
    <location>
        <begin position="1"/>
        <end position="550"/>
    </location>
</feature>
<dbReference type="Gene3D" id="3.90.190.10">
    <property type="entry name" value="Protein tyrosine phosphatase superfamily"/>
    <property type="match status" value="1"/>
</dbReference>
<evidence type="ECO:0000313" key="2">
    <source>
        <dbReference type="EMBL" id="CAH1788589.1"/>
    </source>
</evidence>
<protein>
    <submittedName>
        <fullName evidence="2">Uncharacterized protein</fullName>
    </submittedName>
</protein>
<proteinExistence type="predicted"/>
<comment type="caution">
    <text evidence="2">The sequence shown here is derived from an EMBL/GenBank/DDBJ whole genome shotgun (WGS) entry which is preliminary data.</text>
</comment>
<accession>A0A8J1UGW8</accession>
<feature type="compositionally biased region" description="Polar residues" evidence="1">
    <location>
        <begin position="361"/>
        <end position="379"/>
    </location>
</feature>
<feature type="region of interest" description="Disordered" evidence="1">
    <location>
        <begin position="1020"/>
        <end position="1047"/>
    </location>
</feature>
<feature type="compositionally biased region" description="Low complexity" evidence="1">
    <location>
        <begin position="133"/>
        <end position="173"/>
    </location>
</feature>
<feature type="compositionally biased region" description="Low complexity" evidence="1">
    <location>
        <begin position="48"/>
        <end position="60"/>
    </location>
</feature>
<dbReference type="Pfam" id="PF00102">
    <property type="entry name" value="Y_phosphatase"/>
    <property type="match status" value="1"/>
</dbReference>
<feature type="compositionally biased region" description="Polar residues" evidence="1">
    <location>
        <begin position="528"/>
        <end position="550"/>
    </location>
</feature>
<dbReference type="InterPro" id="IPR016130">
    <property type="entry name" value="Tyr_Pase_AS"/>
</dbReference>
<evidence type="ECO:0000256" key="1">
    <source>
        <dbReference type="SAM" id="MobiDB-lite"/>
    </source>
</evidence>
<dbReference type="PROSITE" id="PS00383">
    <property type="entry name" value="TYR_PHOSPHATASE_1"/>
    <property type="match status" value="1"/>
</dbReference>
<sequence>MPTQAAQQPGMPNQTAQQPGMSNQAPQQHPSQTTIPNSEGNLHGPISMQYMGAQQYQPQQFIAASQPNMSQPTPPSSSYQNAPTPKQMQTQFQQPQSQYNQQQYQQPQQGPIQTQQVQPKIGQNVQPQAYNVQPQTQSHGQQGQTPMQYVQPQVQQNYQPTSQGQQPIQQGSPKHMPTNLGYQQPTLTHGKPIQPVLPQQQVRSQQQMQPRQQMIPQQQVQSQQQVHPQQEANPQQQVHPQQQVQPQVQLQQQMQPRQQVTQQQNQPRQQMLPKQQVQPQQYMQPQHTGQPAQSRYNSPPTSHVSNQSTPQWNPYTNPPGNSTSYPSQIPNSQASIQQSQAKQVPPSSQGSQFNQGNQVQYGQSSQVPLSQGTQSGYGNQAQTAQQPGPLQQQGYNPYQQTHSQANPVSSQLSQPGQQAWQHGVPQSQYQNQGQIQPPRQGQPSQGQPSQQGQPSLQQGQLPRQGQTQGLPPTTGQQAYQQPYQTVPPTSNTALLSQLPPHSQIPPQNQAPMQPHSGAPPQPIHTPPLANQSPAPHPQQTHPPYSQLQPTNNQILQPMTKTPKPKVNVDLLSKSPEAETSPNPVLTPVVITAEDIKRKQEEEMKNKLITSTKDPFSDKESLDKFVGEVKTFEHVVDGLRKNTLKGPTHLDSEWKELSEKQEKTSRKLTMAIAKCYPMKNRSQDNIPYDQSRVCLSTTKDDYINASQIDDLCPSCPKFIVTQAPLAGTVPDFWTMVQEQGTEIVVNLLNGDESIKYKVPAYWPTERGKPVQYFNVTLTLQRTTDKPLWVESIITLSHTKSRQTRSIIHLQYKGWPSSGLPDSPTGLLGFLNEVNNYYKQQRSLLKPIVVHCSTGSGRCGIFCVVYTGLQEINIGHGIIDVAALVSQIRQQRKYLVYTKEELEFCYHALLYYGQDLLMKRGILTSRVSFGDKLPSPGEKPHRLPSEDFILGTGNLTAIQSSISEMFKTSSSSPPPPHTSTAEIHDTQREDNRTANGAPEQPVNIEPVAKNVDTHKHEEQVAPINGDDIQDSVGQNNPNDITTESDTQKPTEITNTALTDLQNPEKFTLEPSPSSKRKITKANFNTHSGCLESSQVDPADPLSQLDAMWSVKGKK</sequence>
<dbReference type="AlphaFoldDB" id="A0A8J1UGW8"/>
<dbReference type="PANTHER" id="PTHR19134:SF449">
    <property type="entry name" value="TYROSINE-PROTEIN PHOSPHATASE 1"/>
    <property type="match status" value="1"/>
</dbReference>
<feature type="compositionally biased region" description="Polar residues" evidence="1">
    <location>
        <begin position="62"/>
        <end position="82"/>
    </location>
</feature>
<feature type="compositionally biased region" description="Polar residues" evidence="1">
    <location>
        <begin position="402"/>
        <end position="420"/>
    </location>
</feature>
<feature type="region of interest" description="Disordered" evidence="1">
    <location>
        <begin position="1085"/>
        <end position="1112"/>
    </location>
</feature>
<dbReference type="PANTHER" id="PTHR19134">
    <property type="entry name" value="RECEPTOR-TYPE TYROSINE-PROTEIN PHOSPHATASE"/>
    <property type="match status" value="1"/>
</dbReference>
<feature type="compositionally biased region" description="Polar residues" evidence="1">
    <location>
        <begin position="1"/>
        <end position="40"/>
    </location>
</feature>
<dbReference type="InterPro" id="IPR003595">
    <property type="entry name" value="Tyr_Pase_cat"/>
</dbReference>
<feature type="compositionally biased region" description="Low complexity" evidence="1">
    <location>
        <begin position="83"/>
        <end position="119"/>
    </location>
</feature>
<feature type="compositionally biased region" description="Low complexity" evidence="1">
    <location>
        <begin position="194"/>
        <end position="291"/>
    </location>
</feature>
<dbReference type="EMBL" id="CAIIXF020000007">
    <property type="protein sequence ID" value="CAH1788589.1"/>
    <property type="molecule type" value="Genomic_DNA"/>
</dbReference>
<dbReference type="OrthoDB" id="10266451at2759"/>
<dbReference type="PRINTS" id="PR00700">
    <property type="entry name" value="PRTYPHPHTASE"/>
</dbReference>
<dbReference type="SMART" id="SM00194">
    <property type="entry name" value="PTPc"/>
    <property type="match status" value="1"/>
</dbReference>
<dbReference type="InterPro" id="IPR000387">
    <property type="entry name" value="Tyr_Pase_dom"/>
</dbReference>
<feature type="compositionally biased region" description="Low complexity" evidence="1">
    <location>
        <begin position="380"/>
        <end position="401"/>
    </location>
</feature>
<dbReference type="GO" id="GO:0004725">
    <property type="term" value="F:protein tyrosine phosphatase activity"/>
    <property type="evidence" value="ECO:0007669"/>
    <property type="project" value="InterPro"/>
</dbReference>
<gene>
    <name evidence="2" type="ORF">OFUS_LOCUS14086</name>
</gene>
<evidence type="ECO:0000313" key="3">
    <source>
        <dbReference type="Proteomes" id="UP000749559"/>
    </source>
</evidence>
<feature type="compositionally biased region" description="Polar residues" evidence="1">
    <location>
        <begin position="292"/>
        <end position="325"/>
    </location>
</feature>
<dbReference type="Proteomes" id="UP000749559">
    <property type="component" value="Unassembled WGS sequence"/>
</dbReference>
<dbReference type="PROSITE" id="PS50056">
    <property type="entry name" value="TYR_PHOSPHATASE_2"/>
    <property type="match status" value="1"/>
</dbReference>